<organism evidence="9 10">
    <name type="scientific">Chryseobacterium kimseyorum</name>
    <dbReference type="NCBI Taxonomy" id="2984028"/>
    <lineage>
        <taxon>Bacteria</taxon>
        <taxon>Pseudomonadati</taxon>
        <taxon>Bacteroidota</taxon>
        <taxon>Flavobacteriia</taxon>
        <taxon>Flavobacteriales</taxon>
        <taxon>Weeksellaceae</taxon>
        <taxon>Chryseobacterium group</taxon>
        <taxon>Chryseobacterium</taxon>
    </lineage>
</organism>
<evidence type="ECO:0000256" key="7">
    <source>
        <dbReference type="ARBA" id="ARBA00023239"/>
    </source>
</evidence>
<dbReference type="EC" id="3.4.-.-" evidence="8"/>
<dbReference type="RefSeq" id="WP_264751788.1">
    <property type="nucleotide sequence ID" value="NZ_JAPDHW010000024.1"/>
</dbReference>
<dbReference type="PANTHER" id="PTHR13604">
    <property type="entry name" value="DC12-RELATED"/>
    <property type="match status" value="1"/>
</dbReference>
<evidence type="ECO:0000313" key="10">
    <source>
        <dbReference type="Proteomes" id="UP001163731"/>
    </source>
</evidence>
<dbReference type="SUPFAM" id="SSF143081">
    <property type="entry name" value="BB1717-like"/>
    <property type="match status" value="1"/>
</dbReference>
<evidence type="ECO:0000256" key="6">
    <source>
        <dbReference type="ARBA" id="ARBA00023125"/>
    </source>
</evidence>
<keyword evidence="10" id="KW-1185">Reference proteome</keyword>
<evidence type="ECO:0000313" key="9">
    <source>
        <dbReference type="EMBL" id="MCW3170654.1"/>
    </source>
</evidence>
<keyword evidence="5" id="KW-0190">Covalent protein-DNA linkage</keyword>
<protein>
    <recommendedName>
        <fullName evidence="8">Abasic site processing protein</fullName>
        <ecNumber evidence="8">3.4.-.-</ecNumber>
    </recommendedName>
</protein>
<sequence length="221" mass="25582">MCYRFSTQFTAKQLEEYYTAYELENEYHLLDELNGFNYPETAIIMDKAPTEIVVGKWGLFPSWAKADFQKKANTLNAKIETAETLASYKGSVHSRCLIPAHLFFEWQWQDAKGKVKKKFEIGLREHQVFSLAGIYNLWTNPDNGKSYRTYSILTTEANELMSEIHNTKKRMPVCLNRAMDKDWLEGRNLQDFSYPNYNPDLVAMESSGGIVDLFSPKKNSD</sequence>
<dbReference type="Pfam" id="PF02586">
    <property type="entry name" value="SRAP"/>
    <property type="match status" value="1"/>
</dbReference>
<evidence type="ECO:0000256" key="2">
    <source>
        <dbReference type="ARBA" id="ARBA00022670"/>
    </source>
</evidence>
<evidence type="ECO:0000256" key="5">
    <source>
        <dbReference type="ARBA" id="ARBA00023124"/>
    </source>
</evidence>
<reference evidence="9" key="1">
    <citation type="submission" date="2022-10" db="EMBL/GenBank/DDBJ databases">
        <title>Chryseobacterium babae sp. nov. isolated from the gut of the beetle Oryctes rhinoceros, and Chryseobacterium kimseyorum sp. nov., isolated from a stick insect rearing cage.</title>
        <authorList>
            <person name="Shelomi M."/>
            <person name="Han C.-J."/>
            <person name="Chen W.-M."/>
            <person name="Chen H.-K."/>
            <person name="Liaw S.-J."/>
            <person name="Muhle E."/>
            <person name="Clermont D."/>
        </authorList>
    </citation>
    <scope>NUCLEOTIDE SEQUENCE</scope>
    <source>
        <strain evidence="9">09-1422</strain>
    </source>
</reference>
<name>A0ABT3I3L3_9FLAO</name>
<evidence type="ECO:0000256" key="4">
    <source>
        <dbReference type="ARBA" id="ARBA00022801"/>
    </source>
</evidence>
<keyword evidence="2 8" id="KW-0645">Protease</keyword>
<dbReference type="Proteomes" id="UP001163731">
    <property type="component" value="Unassembled WGS sequence"/>
</dbReference>
<evidence type="ECO:0000256" key="1">
    <source>
        <dbReference type="ARBA" id="ARBA00008136"/>
    </source>
</evidence>
<evidence type="ECO:0000256" key="8">
    <source>
        <dbReference type="RuleBase" id="RU364100"/>
    </source>
</evidence>
<accession>A0ABT3I3L3</accession>
<gene>
    <name evidence="9" type="ORF">OMO38_19160</name>
</gene>
<dbReference type="Gene3D" id="3.90.1680.10">
    <property type="entry name" value="SOS response associated peptidase-like"/>
    <property type="match status" value="1"/>
</dbReference>
<keyword evidence="4 8" id="KW-0378">Hydrolase</keyword>
<keyword evidence="3" id="KW-0227">DNA damage</keyword>
<dbReference type="EMBL" id="JAPDHW010000024">
    <property type="protein sequence ID" value="MCW3170654.1"/>
    <property type="molecule type" value="Genomic_DNA"/>
</dbReference>
<dbReference type="InterPro" id="IPR036590">
    <property type="entry name" value="SRAP-like"/>
</dbReference>
<comment type="caution">
    <text evidence="9">The sequence shown here is derived from an EMBL/GenBank/DDBJ whole genome shotgun (WGS) entry which is preliminary data.</text>
</comment>
<keyword evidence="6" id="KW-0238">DNA-binding</keyword>
<proteinExistence type="inferred from homology"/>
<keyword evidence="7" id="KW-0456">Lyase</keyword>
<evidence type="ECO:0000256" key="3">
    <source>
        <dbReference type="ARBA" id="ARBA00022763"/>
    </source>
</evidence>
<dbReference type="InterPro" id="IPR003738">
    <property type="entry name" value="SRAP"/>
</dbReference>
<dbReference type="PANTHER" id="PTHR13604:SF0">
    <property type="entry name" value="ABASIC SITE PROCESSING PROTEIN HMCES"/>
    <property type="match status" value="1"/>
</dbReference>
<comment type="similarity">
    <text evidence="1 8">Belongs to the SOS response-associated peptidase family.</text>
</comment>